<dbReference type="RefSeq" id="WP_015840741.1">
    <property type="nucleotide sequence ID" value="NZ_CP065044.1"/>
</dbReference>
<dbReference type="PROSITE" id="PS51462">
    <property type="entry name" value="NUDIX"/>
    <property type="match status" value="1"/>
</dbReference>
<sequence>MQKIRAKAVCLFRNHGKILLAEGYDPIKDEHYVLPLGGGVDFGELSQAAAEREVQEEISAATKDFSLLGVSENIFSYNGKPGHEIVFVYEARFQDESLYQQEIIHGIETNGVPIVTRWFDIDRLRSGEIKFYPHGIVDMI</sequence>
<comment type="cofactor">
    <cofactor evidence="1">
        <name>Mg(2+)</name>
        <dbReference type="ChEBI" id="CHEBI:18420"/>
    </cofactor>
</comment>
<keyword evidence="6" id="KW-1185">Reference proteome</keyword>
<evidence type="ECO:0000256" key="2">
    <source>
        <dbReference type="ARBA" id="ARBA00022801"/>
    </source>
</evidence>
<evidence type="ECO:0000313" key="5">
    <source>
        <dbReference type="EMBL" id="MBA5231554.1"/>
    </source>
</evidence>
<dbReference type="InterPro" id="IPR015797">
    <property type="entry name" value="NUDIX_hydrolase-like_dom_sf"/>
</dbReference>
<evidence type="ECO:0000313" key="6">
    <source>
        <dbReference type="Proteomes" id="UP000530038"/>
    </source>
</evidence>
<gene>
    <name evidence="5" type="ORF">H2Y56_05405</name>
    <name evidence="4" type="ORF">H2Y57_05750</name>
</gene>
<dbReference type="InterPro" id="IPR000086">
    <property type="entry name" value="NUDIX_hydrolase_dom"/>
</dbReference>
<evidence type="ECO:0000313" key="4">
    <source>
        <dbReference type="EMBL" id="MBA5203191.1"/>
    </source>
</evidence>
<comment type="caution">
    <text evidence="4">The sequence shown here is derived from an EMBL/GenBank/DDBJ whole genome shotgun (WGS) entry which is preliminary data.</text>
</comment>
<organism evidence="4 7">
    <name type="scientific">Pectobacterium aroidearum</name>
    <dbReference type="NCBI Taxonomy" id="1201031"/>
    <lineage>
        <taxon>Bacteria</taxon>
        <taxon>Pseudomonadati</taxon>
        <taxon>Pseudomonadota</taxon>
        <taxon>Gammaproteobacteria</taxon>
        <taxon>Enterobacterales</taxon>
        <taxon>Pectobacteriaceae</taxon>
        <taxon>Pectobacterium</taxon>
    </lineage>
</organism>
<dbReference type="Gene3D" id="3.90.79.10">
    <property type="entry name" value="Nucleoside Triphosphate Pyrophosphohydrolase"/>
    <property type="match status" value="1"/>
</dbReference>
<evidence type="ECO:0000313" key="7">
    <source>
        <dbReference type="Proteomes" id="UP000557749"/>
    </source>
</evidence>
<dbReference type="Proteomes" id="UP000557749">
    <property type="component" value="Unassembled WGS sequence"/>
</dbReference>
<proteinExistence type="predicted"/>
<name>A0AAW3SPF1_9GAMM</name>
<dbReference type="GeneID" id="67794532"/>
<evidence type="ECO:0000256" key="1">
    <source>
        <dbReference type="ARBA" id="ARBA00001946"/>
    </source>
</evidence>
<dbReference type="SUPFAM" id="SSF55811">
    <property type="entry name" value="Nudix"/>
    <property type="match status" value="1"/>
</dbReference>
<feature type="domain" description="Nudix hydrolase" evidence="3">
    <location>
        <begin position="2"/>
        <end position="137"/>
    </location>
</feature>
<dbReference type="GO" id="GO:0016787">
    <property type="term" value="F:hydrolase activity"/>
    <property type="evidence" value="ECO:0007669"/>
    <property type="project" value="UniProtKB-KW"/>
</dbReference>
<protein>
    <submittedName>
        <fullName evidence="4">NUDIX hydrolase</fullName>
    </submittedName>
</protein>
<accession>A0AAW3SPF1</accession>
<keyword evidence="2 4" id="KW-0378">Hydrolase</keyword>
<dbReference type="AlphaFoldDB" id="A0AAW3SPF1"/>
<dbReference type="PANTHER" id="PTHR43046">
    <property type="entry name" value="GDP-MANNOSE MANNOSYL HYDROLASE"/>
    <property type="match status" value="1"/>
</dbReference>
<dbReference type="EMBL" id="JACERK010000002">
    <property type="protein sequence ID" value="MBA5231554.1"/>
    <property type="molecule type" value="Genomic_DNA"/>
</dbReference>
<dbReference type="Pfam" id="PF00293">
    <property type="entry name" value="NUDIX"/>
    <property type="match status" value="1"/>
</dbReference>
<dbReference type="CDD" id="cd04688">
    <property type="entry name" value="NUDIX_Hydrolase"/>
    <property type="match status" value="1"/>
</dbReference>
<reference evidence="6 7" key="1">
    <citation type="submission" date="2020-07" db="EMBL/GenBank/DDBJ databases">
        <title>Characterization of Pectobacterium aroidearum strains causing soft rot on Amorphophallus konjac.</title>
        <authorList>
            <person name="Xie H."/>
        </authorList>
    </citation>
    <scope>NUCLEOTIDE SEQUENCE [LARGE SCALE GENOMIC DNA]</scope>
    <source>
        <strain evidence="5 6">MY10</strain>
        <strain evidence="4 7">MY7</strain>
    </source>
</reference>
<dbReference type="EMBL" id="JACERJ010000002">
    <property type="protein sequence ID" value="MBA5203191.1"/>
    <property type="molecule type" value="Genomic_DNA"/>
</dbReference>
<evidence type="ECO:0000259" key="3">
    <source>
        <dbReference type="PROSITE" id="PS51462"/>
    </source>
</evidence>
<dbReference type="PANTHER" id="PTHR43046:SF14">
    <property type="entry name" value="MUTT_NUDIX FAMILY PROTEIN"/>
    <property type="match status" value="1"/>
</dbReference>
<dbReference type="Proteomes" id="UP000530038">
    <property type="component" value="Unassembled WGS sequence"/>
</dbReference>